<keyword evidence="7" id="KW-1185">Reference proteome</keyword>
<dbReference type="SMART" id="SM00110">
    <property type="entry name" value="C1Q"/>
    <property type="match status" value="1"/>
</dbReference>
<evidence type="ECO:0000313" key="7">
    <source>
        <dbReference type="Proteomes" id="UP001164746"/>
    </source>
</evidence>
<dbReference type="PRINTS" id="PR00007">
    <property type="entry name" value="COMPLEMNTC1Q"/>
</dbReference>
<dbReference type="InterPro" id="IPR001073">
    <property type="entry name" value="C1q_dom"/>
</dbReference>
<dbReference type="EMBL" id="CP111028">
    <property type="protein sequence ID" value="WAR31322.1"/>
    <property type="molecule type" value="Genomic_DNA"/>
</dbReference>
<keyword evidence="4" id="KW-0175">Coiled coil</keyword>
<reference evidence="6" key="1">
    <citation type="submission" date="2022-11" db="EMBL/GenBank/DDBJ databases">
        <title>Centuries of genome instability and evolution in soft-shell clam transmissible cancer (bioRxiv).</title>
        <authorList>
            <person name="Hart S.F.M."/>
            <person name="Yonemitsu M.A."/>
            <person name="Giersch R.M."/>
            <person name="Beal B.F."/>
            <person name="Arriagada G."/>
            <person name="Davis B.W."/>
            <person name="Ostrander E.A."/>
            <person name="Goff S.P."/>
            <person name="Metzger M.J."/>
        </authorList>
    </citation>
    <scope>NUCLEOTIDE SEQUENCE</scope>
    <source>
        <strain evidence="6">MELC-2E11</strain>
        <tissue evidence="6">Siphon/mantle</tissue>
    </source>
</reference>
<evidence type="ECO:0000259" key="5">
    <source>
        <dbReference type="PROSITE" id="PS50871"/>
    </source>
</evidence>
<name>A0ABY7GBM6_MYAAR</name>
<gene>
    <name evidence="6" type="ORF">MAR_033864</name>
</gene>
<dbReference type="Gene3D" id="2.60.120.40">
    <property type="match status" value="1"/>
</dbReference>
<dbReference type="InterPro" id="IPR008983">
    <property type="entry name" value="Tumour_necrosis_fac-like_dom"/>
</dbReference>
<keyword evidence="3" id="KW-0732">Signal</keyword>
<keyword evidence="2" id="KW-0964">Secreted</keyword>
<evidence type="ECO:0000256" key="4">
    <source>
        <dbReference type="SAM" id="Coils"/>
    </source>
</evidence>
<feature type="coiled-coil region" evidence="4">
    <location>
        <begin position="43"/>
        <end position="116"/>
    </location>
</feature>
<dbReference type="SUPFAM" id="SSF49842">
    <property type="entry name" value="TNF-like"/>
    <property type="match status" value="1"/>
</dbReference>
<evidence type="ECO:0000256" key="3">
    <source>
        <dbReference type="ARBA" id="ARBA00022729"/>
    </source>
</evidence>
<organism evidence="6 7">
    <name type="scientific">Mya arenaria</name>
    <name type="common">Soft-shell clam</name>
    <dbReference type="NCBI Taxonomy" id="6604"/>
    <lineage>
        <taxon>Eukaryota</taxon>
        <taxon>Metazoa</taxon>
        <taxon>Spiralia</taxon>
        <taxon>Lophotrochozoa</taxon>
        <taxon>Mollusca</taxon>
        <taxon>Bivalvia</taxon>
        <taxon>Autobranchia</taxon>
        <taxon>Heteroconchia</taxon>
        <taxon>Euheterodonta</taxon>
        <taxon>Imparidentia</taxon>
        <taxon>Neoheterodontei</taxon>
        <taxon>Myida</taxon>
        <taxon>Myoidea</taxon>
        <taxon>Myidae</taxon>
        <taxon>Mya</taxon>
    </lineage>
</organism>
<dbReference type="Pfam" id="PF00386">
    <property type="entry name" value="C1q"/>
    <property type="match status" value="1"/>
</dbReference>
<dbReference type="PANTHER" id="PTHR22923">
    <property type="entry name" value="CEREBELLIN-RELATED"/>
    <property type="match status" value="1"/>
</dbReference>
<dbReference type="PROSITE" id="PS50871">
    <property type="entry name" value="C1Q"/>
    <property type="match status" value="1"/>
</dbReference>
<dbReference type="PANTHER" id="PTHR22923:SF116">
    <property type="entry name" value="C1Q DOMAIN-CONTAINING PROTEIN"/>
    <property type="match status" value="1"/>
</dbReference>
<proteinExistence type="predicted"/>
<evidence type="ECO:0000256" key="2">
    <source>
        <dbReference type="ARBA" id="ARBA00022525"/>
    </source>
</evidence>
<feature type="domain" description="C1q" evidence="5">
    <location>
        <begin position="146"/>
        <end position="277"/>
    </location>
</feature>
<evidence type="ECO:0000313" key="6">
    <source>
        <dbReference type="EMBL" id="WAR31322.1"/>
    </source>
</evidence>
<protein>
    <submittedName>
        <fullName evidence="6">CAPR2-like protein</fullName>
    </submittedName>
</protein>
<accession>A0ABY7GBM6</accession>
<sequence>MYSGKYVREVFVIVLVIKSSLCNMNEPRCYSRFDHEEKMLEKMVRTEIKIEELLGKLEAQEKRLSNVETEVDTSTKQIQGQEKKDDTEIDMSVRGIQDLEKRYNSLRTELREFVNTTKSNFDGLEKSLEVHDQRLDSMFGNITESKHYSPVAFFATLISDFTTSTSSQTIVFNNVVTDVGGGYIPGTGVFTAPVNGLYVFSASVTVHLSTSKTSAYIKIRKNGSYIVFLYVSDGDGNYETGVGTVILSLQIGDTVELTCNNSGQRIDSFSFFSGFRL</sequence>
<evidence type="ECO:0000256" key="1">
    <source>
        <dbReference type="ARBA" id="ARBA00004613"/>
    </source>
</evidence>
<dbReference type="Proteomes" id="UP001164746">
    <property type="component" value="Chromosome 17"/>
</dbReference>
<dbReference type="InterPro" id="IPR050822">
    <property type="entry name" value="Cerebellin_Synaptic_Org"/>
</dbReference>
<comment type="subcellular location">
    <subcellularLocation>
        <location evidence="1">Secreted</location>
    </subcellularLocation>
</comment>